<evidence type="ECO:0000313" key="2">
    <source>
        <dbReference type="Proteomes" id="UP000059188"/>
    </source>
</evidence>
<keyword evidence="2" id="KW-1185">Reference proteome</keyword>
<sequence length="128" mass="14280">MCAFYPHPKYSAELLLYKKRAAVICSTVCLKLQDSGDVRTSLSWTSPFKSAGSMASRLRHSGSVFAQAKMSRITISTVIVSGTVSQTTLLLFHCTYLFDPRHFDKLESLVELLGRILFLPNLSPFFSP</sequence>
<dbReference type="AlphaFoldDB" id="A0A0B7F530"/>
<dbReference type="EMBL" id="LN679100">
    <property type="protein sequence ID" value="CEL52049.1"/>
    <property type="molecule type" value="Genomic_DNA"/>
</dbReference>
<evidence type="ECO:0000313" key="1">
    <source>
        <dbReference type="EMBL" id="CEL52049.1"/>
    </source>
</evidence>
<proteinExistence type="predicted"/>
<protein>
    <submittedName>
        <fullName evidence="1">Uncharacterized protein</fullName>
    </submittedName>
</protein>
<dbReference type="Proteomes" id="UP000059188">
    <property type="component" value="Unassembled WGS sequence"/>
</dbReference>
<reference evidence="1 2" key="1">
    <citation type="submission" date="2014-11" db="EMBL/GenBank/DDBJ databases">
        <authorList>
            <person name="Wibberg Daniel"/>
        </authorList>
    </citation>
    <scope>NUCLEOTIDE SEQUENCE [LARGE SCALE GENOMIC DNA]</scope>
    <source>
        <strain evidence="1">Rhizoctonia solani AG1-IB 7/3/14</strain>
    </source>
</reference>
<name>A0A0B7F530_THACB</name>
<accession>A0A0B7F530</accession>
<gene>
    <name evidence="1" type="ORF">RSOLAG1IB_00586</name>
</gene>
<organism evidence="1 2">
    <name type="scientific">Thanatephorus cucumeris (strain AG1-IB / isolate 7/3/14)</name>
    <name type="common">Lettuce bottom rot fungus</name>
    <name type="synonym">Rhizoctonia solani</name>
    <dbReference type="NCBI Taxonomy" id="1108050"/>
    <lineage>
        <taxon>Eukaryota</taxon>
        <taxon>Fungi</taxon>
        <taxon>Dikarya</taxon>
        <taxon>Basidiomycota</taxon>
        <taxon>Agaricomycotina</taxon>
        <taxon>Agaricomycetes</taxon>
        <taxon>Cantharellales</taxon>
        <taxon>Ceratobasidiaceae</taxon>
        <taxon>Rhizoctonia</taxon>
        <taxon>Rhizoctonia solani AG-1</taxon>
    </lineage>
</organism>